<name>A0A1H1NQK6_9CELL</name>
<feature type="binding site" evidence="3">
    <location>
        <position position="292"/>
    </location>
    <ligand>
        <name>Mg(2+)</name>
        <dbReference type="ChEBI" id="CHEBI:18420"/>
        <label>1</label>
    </ligand>
</feature>
<keyword evidence="2 4" id="KW-0378">Hydrolase</keyword>
<dbReference type="Gene3D" id="1.10.4080.10">
    <property type="entry name" value="ADP-ribosylation/Crystallin J1"/>
    <property type="match status" value="1"/>
</dbReference>
<proteinExistence type="inferred from homology"/>
<feature type="binding site" evidence="3">
    <location>
        <position position="71"/>
    </location>
    <ligand>
        <name>Mg(2+)</name>
        <dbReference type="ChEBI" id="CHEBI:18420"/>
        <label>1</label>
    </ligand>
</feature>
<feature type="binding site" evidence="3">
    <location>
        <position position="290"/>
    </location>
    <ligand>
        <name>Mg(2+)</name>
        <dbReference type="ChEBI" id="CHEBI:18420"/>
        <label>1</label>
    </ligand>
</feature>
<organism evidence="4 5">
    <name type="scientific">Paraoerskovia marina</name>
    <dbReference type="NCBI Taxonomy" id="545619"/>
    <lineage>
        <taxon>Bacteria</taxon>
        <taxon>Bacillati</taxon>
        <taxon>Actinomycetota</taxon>
        <taxon>Actinomycetes</taxon>
        <taxon>Micrococcales</taxon>
        <taxon>Cellulomonadaceae</taxon>
        <taxon>Paraoerskovia</taxon>
    </lineage>
</organism>
<dbReference type="OrthoDB" id="9798107at2"/>
<dbReference type="SUPFAM" id="SSF101478">
    <property type="entry name" value="ADP-ribosylglycohydrolase"/>
    <property type="match status" value="1"/>
</dbReference>
<dbReference type="Pfam" id="PF03747">
    <property type="entry name" value="ADP_ribosyl_GH"/>
    <property type="match status" value="1"/>
</dbReference>
<reference evidence="4 5" key="1">
    <citation type="submission" date="2016-10" db="EMBL/GenBank/DDBJ databases">
        <authorList>
            <person name="de Groot N.N."/>
        </authorList>
    </citation>
    <scope>NUCLEOTIDE SEQUENCE [LARGE SCALE GENOMIC DNA]</scope>
    <source>
        <strain evidence="4 5">DSM 22126</strain>
    </source>
</reference>
<evidence type="ECO:0000313" key="5">
    <source>
        <dbReference type="Proteomes" id="UP000185663"/>
    </source>
</evidence>
<dbReference type="PANTHER" id="PTHR16222:SF24">
    <property type="entry name" value="ADP-RIBOSYLHYDROLASE ARH3"/>
    <property type="match status" value="1"/>
</dbReference>
<dbReference type="InterPro" id="IPR036705">
    <property type="entry name" value="Ribosyl_crysJ1_sf"/>
</dbReference>
<keyword evidence="5" id="KW-1185">Reference proteome</keyword>
<feature type="binding site" evidence="3">
    <location>
        <position position="70"/>
    </location>
    <ligand>
        <name>Mg(2+)</name>
        <dbReference type="ChEBI" id="CHEBI:18420"/>
        <label>1</label>
    </ligand>
</feature>
<dbReference type="InterPro" id="IPR050792">
    <property type="entry name" value="ADP-ribosylglycohydrolase"/>
</dbReference>
<gene>
    <name evidence="4" type="ORF">SAMN04489860_0595</name>
</gene>
<dbReference type="GO" id="GO:0046872">
    <property type="term" value="F:metal ion binding"/>
    <property type="evidence" value="ECO:0007669"/>
    <property type="project" value="UniProtKB-KW"/>
</dbReference>
<dbReference type="InterPro" id="IPR005502">
    <property type="entry name" value="Ribosyl_crysJ1"/>
</dbReference>
<dbReference type="eggNOG" id="COG1397">
    <property type="taxonomic scope" value="Bacteria"/>
</dbReference>
<evidence type="ECO:0000313" key="4">
    <source>
        <dbReference type="EMBL" id="SDS01252.1"/>
    </source>
</evidence>
<protein>
    <submittedName>
        <fullName evidence="4">ADP-ribosylglycohydrolase</fullName>
    </submittedName>
</protein>
<dbReference type="RefSeq" id="WP_083371525.1">
    <property type="nucleotide sequence ID" value="NZ_LT629776.1"/>
</dbReference>
<sequence length="358" mass="37505">MSSPADRRSSHPADLDDAALLARAAGVLLTQACGDALGVPYEFAMPPAKDEMPVMRGGGLGPYEPGEWSDDTQMAICIARVTAHGPGGHCLVDTEGEARGEALDEIAEAFEAWRNGGASDIGTQTATVLRDAAHLDGPAHRRLTTAARALHGVTGKTAGNGALMRTGIVGLVALDDRTATARATRAVAHLTHADVLAAESCVLWGEAIRVAVTEERLDVRAGLDLLPAERADMWSAWIHDAEQDEPTAELRQNGFTVTALLAAWHAVHTTRDAEHHLVEALAAAVRIGGDTDTVAAIAGQLLGAYYGASRVPADWRAAVHGWPGMRADDLVDLAVRTARHGLERGPADGSGYAPESDA</sequence>
<feature type="binding site" evidence="3">
    <location>
        <position position="69"/>
    </location>
    <ligand>
        <name>Mg(2+)</name>
        <dbReference type="ChEBI" id="CHEBI:18420"/>
        <label>1</label>
    </ligand>
</feature>
<dbReference type="EMBL" id="LT629776">
    <property type="protein sequence ID" value="SDS01252.1"/>
    <property type="molecule type" value="Genomic_DNA"/>
</dbReference>
<dbReference type="GO" id="GO:0016787">
    <property type="term" value="F:hydrolase activity"/>
    <property type="evidence" value="ECO:0007669"/>
    <property type="project" value="UniProtKB-KW"/>
</dbReference>
<dbReference type="Proteomes" id="UP000185663">
    <property type="component" value="Chromosome I"/>
</dbReference>
<comment type="cofactor">
    <cofactor evidence="3">
        <name>Mg(2+)</name>
        <dbReference type="ChEBI" id="CHEBI:18420"/>
    </cofactor>
    <text evidence="3">Binds 2 magnesium ions per subunit.</text>
</comment>
<dbReference type="AlphaFoldDB" id="A0A1H1NQK6"/>
<keyword evidence="3" id="KW-0460">Magnesium</keyword>
<accession>A0A1H1NQK6</accession>
<evidence type="ECO:0000256" key="3">
    <source>
        <dbReference type="PIRSR" id="PIRSR605502-1"/>
    </source>
</evidence>
<feature type="binding site" evidence="3">
    <location>
        <position position="293"/>
    </location>
    <ligand>
        <name>Mg(2+)</name>
        <dbReference type="ChEBI" id="CHEBI:18420"/>
        <label>1</label>
    </ligand>
</feature>
<dbReference type="STRING" id="545619.SAMN04489860_0595"/>
<comment type="similarity">
    <text evidence="1">Belongs to the ADP-ribosylglycohydrolase family.</text>
</comment>
<evidence type="ECO:0000256" key="1">
    <source>
        <dbReference type="ARBA" id="ARBA00010702"/>
    </source>
</evidence>
<dbReference type="PANTHER" id="PTHR16222">
    <property type="entry name" value="ADP-RIBOSYLGLYCOHYDROLASE"/>
    <property type="match status" value="1"/>
</dbReference>
<evidence type="ECO:0000256" key="2">
    <source>
        <dbReference type="ARBA" id="ARBA00022801"/>
    </source>
</evidence>
<keyword evidence="3" id="KW-0479">Metal-binding</keyword>